<evidence type="ECO:0000256" key="2">
    <source>
        <dbReference type="ARBA" id="ARBA00023125"/>
    </source>
</evidence>
<keyword evidence="2 5" id="KW-0238">DNA-binding</keyword>
<evidence type="ECO:0000256" key="4">
    <source>
        <dbReference type="ARBA" id="ARBA00023242"/>
    </source>
</evidence>
<feature type="DNA-binding region" description="Homeobox" evidence="5">
    <location>
        <begin position="111"/>
        <end position="165"/>
    </location>
</feature>
<dbReference type="InterPro" id="IPR001356">
    <property type="entry name" value="HD"/>
</dbReference>
<reference evidence="8 9" key="1">
    <citation type="journal article" date="2015" name="Nat. Commun.">
        <title>Outbred genome sequencing and CRISPR/Cas9 gene editing in butterflies.</title>
        <authorList>
            <person name="Li X."/>
            <person name="Fan D."/>
            <person name="Zhang W."/>
            <person name="Liu G."/>
            <person name="Zhang L."/>
            <person name="Zhao L."/>
            <person name="Fang X."/>
            <person name="Chen L."/>
            <person name="Dong Y."/>
            <person name="Chen Y."/>
            <person name="Ding Y."/>
            <person name="Zhao R."/>
            <person name="Feng M."/>
            <person name="Zhu Y."/>
            <person name="Feng Y."/>
            <person name="Jiang X."/>
            <person name="Zhu D."/>
            <person name="Xiang H."/>
            <person name="Feng X."/>
            <person name="Li S."/>
            <person name="Wang J."/>
            <person name="Zhang G."/>
            <person name="Kronforst M.R."/>
            <person name="Wang W."/>
        </authorList>
    </citation>
    <scope>NUCLEOTIDE SEQUENCE [LARGE SCALE GENOMIC DNA]</scope>
    <source>
        <strain evidence="8">Ya'a_city_454_Pm</strain>
        <tissue evidence="8">Whole body</tissue>
    </source>
</reference>
<sequence length="288" mass="33509">MERKSHGSVPRTAPSIVKHQQAISQIPSGYIPLYPQQHSQQYSSPGNLIWKPLCPAGMSNLMSTGDFAFLPNPHTTNPIRDYSSCCLAHQTSGRKCRESVIYRRSENFITKRKRRPIFTTQQILALEKIFNKKPYVNKQERQILRERINLNERDIKLWFKNRRRITGFKKEPTVISDSSGEETENKLNLDYVQSRINEPDEFGYVTLDERAMKELITVIDSLLTDVELDDTCMELKNNTNFNILSYEPVSPVSINDNADENICFPKWELYEPEESLRRLFDVQAFITK</sequence>
<gene>
    <name evidence="8" type="ORF">RR48_13580</name>
</gene>
<dbReference type="InterPro" id="IPR009057">
    <property type="entry name" value="Homeodomain-like_sf"/>
</dbReference>
<dbReference type="PROSITE" id="PS50071">
    <property type="entry name" value="HOMEOBOX_2"/>
    <property type="match status" value="1"/>
</dbReference>
<proteinExistence type="predicted"/>
<keyword evidence="3 5" id="KW-0371">Homeobox</keyword>
<accession>A0A194RAI2</accession>
<keyword evidence="4 5" id="KW-0539">Nucleus</keyword>
<protein>
    <submittedName>
        <fullName evidence="8">Homeobox protein Nkx-6.1</fullName>
    </submittedName>
</protein>
<evidence type="ECO:0000256" key="5">
    <source>
        <dbReference type="PROSITE-ProRule" id="PRU00108"/>
    </source>
</evidence>
<dbReference type="GO" id="GO:0005634">
    <property type="term" value="C:nucleus"/>
    <property type="evidence" value="ECO:0007669"/>
    <property type="project" value="UniProtKB-SubCell"/>
</dbReference>
<name>A0A194RAI2_PAPMA</name>
<dbReference type="EMBL" id="KQ460473">
    <property type="protein sequence ID" value="KPJ14509.1"/>
    <property type="molecule type" value="Genomic_DNA"/>
</dbReference>
<dbReference type="PANTHER" id="PTHR24339">
    <property type="entry name" value="HOMEOBOX PROTEIN EMX-RELATED"/>
    <property type="match status" value="1"/>
</dbReference>
<dbReference type="GO" id="GO:0000981">
    <property type="term" value="F:DNA-binding transcription factor activity, RNA polymerase II-specific"/>
    <property type="evidence" value="ECO:0007669"/>
    <property type="project" value="TreeGrafter"/>
</dbReference>
<evidence type="ECO:0000256" key="3">
    <source>
        <dbReference type="ARBA" id="ARBA00023155"/>
    </source>
</evidence>
<evidence type="ECO:0000313" key="9">
    <source>
        <dbReference type="Proteomes" id="UP000053240"/>
    </source>
</evidence>
<evidence type="ECO:0000256" key="1">
    <source>
        <dbReference type="ARBA" id="ARBA00004123"/>
    </source>
</evidence>
<dbReference type="AlphaFoldDB" id="A0A194RAI2"/>
<dbReference type="SMART" id="SM00389">
    <property type="entry name" value="HOX"/>
    <property type="match status" value="1"/>
</dbReference>
<dbReference type="Gene3D" id="1.10.10.60">
    <property type="entry name" value="Homeodomain-like"/>
    <property type="match status" value="1"/>
</dbReference>
<dbReference type="CDD" id="cd00086">
    <property type="entry name" value="homeodomain"/>
    <property type="match status" value="1"/>
</dbReference>
<dbReference type="Proteomes" id="UP000053240">
    <property type="component" value="Unassembled WGS sequence"/>
</dbReference>
<dbReference type="SUPFAM" id="SSF46689">
    <property type="entry name" value="Homeodomain-like"/>
    <property type="match status" value="1"/>
</dbReference>
<dbReference type="InterPro" id="IPR050877">
    <property type="entry name" value="EMX-VAX-Noto_Homeobox_TFs"/>
</dbReference>
<evidence type="ECO:0000256" key="6">
    <source>
        <dbReference type="RuleBase" id="RU000682"/>
    </source>
</evidence>
<evidence type="ECO:0000259" key="7">
    <source>
        <dbReference type="PROSITE" id="PS50071"/>
    </source>
</evidence>
<dbReference type="InParanoid" id="A0A194RAI2"/>
<keyword evidence="9" id="KW-1185">Reference proteome</keyword>
<organism evidence="8 9">
    <name type="scientific">Papilio machaon</name>
    <name type="common">Old World swallowtail butterfly</name>
    <dbReference type="NCBI Taxonomy" id="76193"/>
    <lineage>
        <taxon>Eukaryota</taxon>
        <taxon>Metazoa</taxon>
        <taxon>Ecdysozoa</taxon>
        <taxon>Arthropoda</taxon>
        <taxon>Hexapoda</taxon>
        <taxon>Insecta</taxon>
        <taxon>Pterygota</taxon>
        <taxon>Neoptera</taxon>
        <taxon>Endopterygota</taxon>
        <taxon>Lepidoptera</taxon>
        <taxon>Glossata</taxon>
        <taxon>Ditrysia</taxon>
        <taxon>Papilionoidea</taxon>
        <taxon>Papilionidae</taxon>
        <taxon>Papilioninae</taxon>
        <taxon>Papilio</taxon>
    </lineage>
</organism>
<dbReference type="GO" id="GO:0000978">
    <property type="term" value="F:RNA polymerase II cis-regulatory region sequence-specific DNA binding"/>
    <property type="evidence" value="ECO:0007669"/>
    <property type="project" value="TreeGrafter"/>
</dbReference>
<evidence type="ECO:0000313" key="8">
    <source>
        <dbReference type="EMBL" id="KPJ14509.1"/>
    </source>
</evidence>
<dbReference type="Pfam" id="PF00046">
    <property type="entry name" value="Homeodomain"/>
    <property type="match status" value="1"/>
</dbReference>
<dbReference type="PANTHER" id="PTHR24339:SF28">
    <property type="entry name" value="E5-RELATED"/>
    <property type="match status" value="1"/>
</dbReference>
<feature type="domain" description="Homeobox" evidence="7">
    <location>
        <begin position="109"/>
        <end position="164"/>
    </location>
</feature>
<comment type="subcellular location">
    <subcellularLocation>
        <location evidence="1 5 6">Nucleus</location>
    </subcellularLocation>
</comment>